<organism evidence="2 3">
    <name type="scientific">Streptomyces boncukensis</name>
    <dbReference type="NCBI Taxonomy" id="2711219"/>
    <lineage>
        <taxon>Bacteria</taxon>
        <taxon>Bacillati</taxon>
        <taxon>Actinomycetota</taxon>
        <taxon>Actinomycetes</taxon>
        <taxon>Kitasatosporales</taxon>
        <taxon>Streptomycetaceae</taxon>
        <taxon>Streptomyces</taxon>
    </lineage>
</organism>
<evidence type="ECO:0000256" key="1">
    <source>
        <dbReference type="SAM" id="Phobius"/>
    </source>
</evidence>
<dbReference type="SUPFAM" id="SSF143011">
    <property type="entry name" value="RelE-like"/>
    <property type="match status" value="1"/>
</dbReference>
<gene>
    <name evidence="2" type="ORF">G5C65_22760</name>
</gene>
<dbReference type="AlphaFoldDB" id="A0A6G4X166"/>
<keyword evidence="1" id="KW-1133">Transmembrane helix</keyword>
<keyword evidence="1" id="KW-0472">Membrane</keyword>
<proteinExistence type="predicted"/>
<evidence type="ECO:0000313" key="3">
    <source>
        <dbReference type="Proteomes" id="UP000477722"/>
    </source>
</evidence>
<keyword evidence="1" id="KW-0812">Transmembrane</keyword>
<dbReference type="EMBL" id="JAAKZZ010000266">
    <property type="protein sequence ID" value="NGO71128.1"/>
    <property type="molecule type" value="Genomic_DNA"/>
</dbReference>
<name>A0A6G4X166_9ACTN</name>
<dbReference type="InterPro" id="IPR035093">
    <property type="entry name" value="RelE/ParE_toxin_dom_sf"/>
</dbReference>
<dbReference type="Proteomes" id="UP000477722">
    <property type="component" value="Unassembled WGS sequence"/>
</dbReference>
<feature type="transmembrane region" description="Helical" evidence="1">
    <location>
        <begin position="62"/>
        <end position="80"/>
    </location>
</feature>
<sequence>MMMYRVTYTIEARETVDSMAPERREMLERGLARLAEDPYHKASAPVGTHEDDRKAQAAPGILIEYLVGHGLMVIVVVTVFDEDLYLAD</sequence>
<evidence type="ECO:0000313" key="2">
    <source>
        <dbReference type="EMBL" id="NGO71128.1"/>
    </source>
</evidence>
<accession>A0A6G4X166</accession>
<comment type="caution">
    <text evidence="2">The sequence shown here is derived from an EMBL/GenBank/DDBJ whole genome shotgun (WGS) entry which is preliminary data.</text>
</comment>
<keyword evidence="3" id="KW-1185">Reference proteome</keyword>
<reference evidence="2 3" key="1">
    <citation type="submission" date="2020-02" db="EMBL/GenBank/DDBJ databases">
        <title>Whole-genome analyses of novel actinobacteria.</title>
        <authorList>
            <person name="Sahin N."/>
            <person name="Tatar D."/>
        </authorList>
    </citation>
    <scope>NUCLEOTIDE SEQUENCE [LARGE SCALE GENOMIC DNA]</scope>
    <source>
        <strain evidence="2 3">SB3404</strain>
    </source>
</reference>
<protein>
    <submittedName>
        <fullName evidence="2">Uncharacterized protein</fullName>
    </submittedName>
</protein>